<proteinExistence type="predicted"/>
<protein>
    <submittedName>
        <fullName evidence="1">Uncharacterized protein</fullName>
    </submittedName>
</protein>
<reference evidence="1 2" key="1">
    <citation type="journal article" date="2018" name="Appl. Environ. Microbiol.">
        <title>Antimicrobial susceptibility testing and tentative epidemiological cut-off values of five Bacillus species relevant for use as animal feed additives or for plant protection.</title>
        <authorList>
            <person name="Agerso Y."/>
            <person name="Stuer-Lauridsen B."/>
            <person name="Bjerre K."/>
            <person name="Jensen M.G."/>
            <person name="Johansen E."/>
            <person name="Bennedsen M."/>
            <person name="Brockmann E."/>
            <person name="Nielsen B."/>
        </authorList>
    </citation>
    <scope>NUCLEOTIDE SEQUENCE [LARGE SCALE GENOMIC DNA]</scope>
    <source>
        <strain evidence="1 2">CHCC20162</strain>
    </source>
</reference>
<dbReference type="EMBL" id="PQWM01000006">
    <property type="protein sequence ID" value="RDZ18177.1"/>
    <property type="molecule type" value="Genomic_DNA"/>
</dbReference>
<gene>
    <name evidence="1" type="ORF">C3744_04680</name>
</gene>
<comment type="caution">
    <text evidence="1">The sequence shown here is derived from an EMBL/GenBank/DDBJ whole genome shotgun (WGS) entry which is preliminary data.</text>
</comment>
<evidence type="ECO:0000313" key="1">
    <source>
        <dbReference type="EMBL" id="RDZ18177.1"/>
    </source>
</evidence>
<name>A0A3D8X8S6_PRIMG</name>
<accession>A0A3D8X8S6</accession>
<evidence type="ECO:0000313" key="2">
    <source>
        <dbReference type="Proteomes" id="UP000256519"/>
    </source>
</evidence>
<sequence>MGKSKNWMDAYVSKVSGKHFELVSVQIVIDSFIDMLNVKLNENQQPEVEFIKEESKISFPDCSVFLKFQGSILSLSKVLKSNNQVAGGIKIFDTGLAYQLKTGSKLIEEVETIPEALDKALSYLLVELK</sequence>
<dbReference type="AlphaFoldDB" id="A0A3D8X8S6"/>
<organism evidence="1 2">
    <name type="scientific">Priestia megaterium</name>
    <name type="common">Bacillus megaterium</name>
    <dbReference type="NCBI Taxonomy" id="1404"/>
    <lineage>
        <taxon>Bacteria</taxon>
        <taxon>Bacillati</taxon>
        <taxon>Bacillota</taxon>
        <taxon>Bacilli</taxon>
        <taxon>Bacillales</taxon>
        <taxon>Bacillaceae</taxon>
        <taxon>Priestia</taxon>
    </lineage>
</organism>
<dbReference type="RefSeq" id="WP_116072327.1">
    <property type="nucleotide sequence ID" value="NZ_CP187630.1"/>
</dbReference>
<dbReference type="Proteomes" id="UP000256519">
    <property type="component" value="Unassembled WGS sequence"/>
</dbReference>